<dbReference type="PROSITE" id="PS51038">
    <property type="entry name" value="BAH"/>
    <property type="match status" value="1"/>
</dbReference>
<feature type="domain" description="BAH" evidence="2">
    <location>
        <begin position="137"/>
        <end position="270"/>
    </location>
</feature>
<dbReference type="EMBL" id="KN846960">
    <property type="protein sequence ID" value="KIW65119.1"/>
    <property type="molecule type" value="Genomic_DNA"/>
</dbReference>
<dbReference type="Gene3D" id="2.30.30.490">
    <property type="match status" value="1"/>
</dbReference>
<dbReference type="AlphaFoldDB" id="A0A0D2FZ14"/>
<feature type="region of interest" description="Disordered" evidence="1">
    <location>
        <begin position="358"/>
        <end position="379"/>
    </location>
</feature>
<evidence type="ECO:0000259" key="2">
    <source>
        <dbReference type="PROSITE" id="PS51038"/>
    </source>
</evidence>
<dbReference type="GO" id="GO:0003682">
    <property type="term" value="F:chromatin binding"/>
    <property type="evidence" value="ECO:0007669"/>
    <property type="project" value="InterPro"/>
</dbReference>
<proteinExistence type="predicted"/>
<dbReference type="PANTHER" id="PTHR46364">
    <property type="entry name" value="OS08G0421900 PROTEIN"/>
    <property type="match status" value="1"/>
</dbReference>
<reference evidence="3 4" key="1">
    <citation type="submission" date="2015-01" db="EMBL/GenBank/DDBJ databases">
        <title>The Genome Sequence of Capronia semiimmersa CBS27337.</title>
        <authorList>
            <consortium name="The Broad Institute Genomics Platform"/>
            <person name="Cuomo C."/>
            <person name="de Hoog S."/>
            <person name="Gorbushina A."/>
            <person name="Stielow B."/>
            <person name="Teixiera M."/>
            <person name="Abouelleil A."/>
            <person name="Chapman S.B."/>
            <person name="Priest M."/>
            <person name="Young S.K."/>
            <person name="Wortman J."/>
            <person name="Nusbaum C."/>
            <person name="Birren B."/>
        </authorList>
    </citation>
    <scope>NUCLEOTIDE SEQUENCE [LARGE SCALE GENOMIC DNA]</scope>
    <source>
        <strain evidence="3 4">CBS 27337</strain>
    </source>
</reference>
<dbReference type="Proteomes" id="UP000054266">
    <property type="component" value="Unassembled WGS sequence"/>
</dbReference>
<evidence type="ECO:0000313" key="4">
    <source>
        <dbReference type="Proteomes" id="UP000054266"/>
    </source>
</evidence>
<feature type="compositionally biased region" description="Acidic residues" evidence="1">
    <location>
        <begin position="53"/>
        <end position="64"/>
    </location>
</feature>
<organism evidence="3 4">
    <name type="scientific">Phialophora macrospora</name>
    <dbReference type="NCBI Taxonomy" id="1851006"/>
    <lineage>
        <taxon>Eukaryota</taxon>
        <taxon>Fungi</taxon>
        <taxon>Dikarya</taxon>
        <taxon>Ascomycota</taxon>
        <taxon>Pezizomycotina</taxon>
        <taxon>Eurotiomycetes</taxon>
        <taxon>Chaetothyriomycetidae</taxon>
        <taxon>Chaetothyriales</taxon>
        <taxon>Herpotrichiellaceae</taxon>
        <taxon>Phialophora</taxon>
    </lineage>
</organism>
<dbReference type="STRING" id="5601.A0A0D2FZ14"/>
<feature type="compositionally biased region" description="Low complexity" evidence="1">
    <location>
        <begin position="65"/>
        <end position="74"/>
    </location>
</feature>
<name>A0A0D2FZ14_9EURO</name>
<dbReference type="InterPro" id="IPR001025">
    <property type="entry name" value="BAH_dom"/>
</dbReference>
<dbReference type="HOGENOM" id="CLU_050231_0_0_1"/>
<feature type="region of interest" description="Disordered" evidence="1">
    <location>
        <begin position="1"/>
        <end position="74"/>
    </location>
</feature>
<dbReference type="CDD" id="cd04370">
    <property type="entry name" value="BAH"/>
    <property type="match status" value="1"/>
</dbReference>
<keyword evidence="4" id="KW-1185">Reference proteome</keyword>
<evidence type="ECO:0000256" key="1">
    <source>
        <dbReference type="SAM" id="MobiDB-lite"/>
    </source>
</evidence>
<dbReference type="InterPro" id="IPR011011">
    <property type="entry name" value="Znf_FYVE_PHD"/>
</dbReference>
<evidence type="ECO:0000313" key="3">
    <source>
        <dbReference type="EMBL" id="KIW65119.1"/>
    </source>
</evidence>
<sequence length="443" mass="50349">MLPLPPQMAGRKRKASEGDYRRTGQQPHLQHSSGNTSRVHLDSSRPRMRDEALNTDDPEEETIETEGNGETTITVDCPVWPKSRKCLARSKQEDLWIESDAPPGAPELKVHYSVSPGSFWLELREYQRARFKEPVEVMYSAGQYIYVNHCLPVPAPPAANASARERLAYDKANLWVARVSEIRAVSRTEIFVRVFWLYWPDELPSGRRPYHGEGELVMSNHVSIIKADTIACPADVSHWDENDDSNQKVLSERYWRQTFDVTKVDRLALSKLRKFCVCRRYDDPNIDLFQCKVAGCATWNHEDCLIADIEKRAWAKFIAGELGHETQQTENEKTFGQKVAEKVGHNIVGDGIDIPELEDEAPSNRIPTSSRRTKPVAGHRMPWTHKLEGRITKVPKAGDETTLRATIRQKVPTSEASANANASFEPQVWTVKLKCLKCRHSLN</sequence>
<protein>
    <recommendedName>
        <fullName evidence="2">BAH domain-containing protein</fullName>
    </recommendedName>
</protein>
<feature type="compositionally biased region" description="Polar residues" evidence="1">
    <location>
        <begin position="23"/>
        <end position="38"/>
    </location>
</feature>
<dbReference type="SUPFAM" id="SSF57903">
    <property type="entry name" value="FYVE/PHD zinc finger"/>
    <property type="match status" value="1"/>
</dbReference>
<feature type="compositionally biased region" description="Basic and acidic residues" evidence="1">
    <location>
        <begin position="39"/>
        <end position="52"/>
    </location>
</feature>
<dbReference type="InterPro" id="IPR043151">
    <property type="entry name" value="BAH_sf"/>
</dbReference>
<accession>A0A0D2FZ14</accession>
<gene>
    <name evidence="3" type="ORF">PV04_07402</name>
</gene>